<gene>
    <name evidence="1" type="ORF">EXN66_Car011199</name>
</gene>
<name>A0A6G1PZF3_CHAAH</name>
<accession>A0A6G1PZF3</accession>
<dbReference type="Proteomes" id="UP000503349">
    <property type="component" value="Chromosome 11"/>
</dbReference>
<sequence length="195" mass="21368">MLLLRCTFANFIEQQLSVSTCEKKPEFIGYGGICGETGHVHHVPEATRVPWTCCSFGQLSLPVEMLKISGYSSPRLWVILSSQSSEQILKSLAGAHGHQGALVNWLIGLKQLHPGAKPQVSLYCRMKVGCLSVSDTKQTESCVSSLITLHSSETWSSQLSTAVSSFVGHVRYPPVVSRRLLGFFLCPVLTVCEMQ</sequence>
<dbReference type="AlphaFoldDB" id="A0A6G1PZF3"/>
<organism evidence="1 2">
    <name type="scientific">Channa argus</name>
    <name type="common">Northern snakehead</name>
    <name type="synonym">Ophicephalus argus</name>
    <dbReference type="NCBI Taxonomy" id="215402"/>
    <lineage>
        <taxon>Eukaryota</taxon>
        <taxon>Metazoa</taxon>
        <taxon>Chordata</taxon>
        <taxon>Craniata</taxon>
        <taxon>Vertebrata</taxon>
        <taxon>Euteleostomi</taxon>
        <taxon>Actinopterygii</taxon>
        <taxon>Neopterygii</taxon>
        <taxon>Teleostei</taxon>
        <taxon>Neoteleostei</taxon>
        <taxon>Acanthomorphata</taxon>
        <taxon>Anabantaria</taxon>
        <taxon>Anabantiformes</taxon>
        <taxon>Channoidei</taxon>
        <taxon>Channidae</taxon>
        <taxon>Channa</taxon>
    </lineage>
</organism>
<protein>
    <submittedName>
        <fullName evidence="1">Uncharacterized protein</fullName>
    </submittedName>
</protein>
<dbReference type="EMBL" id="CM015722">
    <property type="protein sequence ID" value="KAF3695523.1"/>
    <property type="molecule type" value="Genomic_DNA"/>
</dbReference>
<keyword evidence="2" id="KW-1185">Reference proteome</keyword>
<reference evidence="2" key="2">
    <citation type="submission" date="2019-02" db="EMBL/GenBank/DDBJ databases">
        <title>Opniocepnalus argus Var Kimnra genome.</title>
        <authorList>
            <person name="Zhou C."/>
            <person name="Xiao S."/>
        </authorList>
    </citation>
    <scope>NUCLEOTIDE SEQUENCE [LARGE SCALE GENOMIC DNA]</scope>
</reference>
<evidence type="ECO:0000313" key="2">
    <source>
        <dbReference type="Proteomes" id="UP000503349"/>
    </source>
</evidence>
<evidence type="ECO:0000313" key="1">
    <source>
        <dbReference type="EMBL" id="KAF3695523.1"/>
    </source>
</evidence>
<reference evidence="1 2" key="1">
    <citation type="submission" date="2019-02" db="EMBL/GenBank/DDBJ databases">
        <title>Opniocepnalus argus genome.</title>
        <authorList>
            <person name="Zhou C."/>
            <person name="Xiao S."/>
        </authorList>
    </citation>
    <scope>NUCLEOTIDE SEQUENCE [LARGE SCALE GENOMIC DNA]</scope>
    <source>
        <strain evidence="1">OARG1902GOOAL</strain>
        <tissue evidence="1">Muscle</tissue>
    </source>
</reference>
<proteinExistence type="predicted"/>